<evidence type="ECO:0000313" key="3">
    <source>
        <dbReference type="EMBL" id="WOC12206.1"/>
    </source>
</evidence>
<keyword evidence="1" id="KW-0472">Membrane</keyword>
<organism evidence="3">
    <name type="scientific">Gordonia sp. MP11Mi</name>
    <dbReference type="NCBI Taxonomy" id="3022769"/>
    <lineage>
        <taxon>Bacteria</taxon>
        <taxon>Bacillati</taxon>
        <taxon>Actinomycetota</taxon>
        <taxon>Actinomycetes</taxon>
        <taxon>Mycobacteriales</taxon>
        <taxon>Gordoniaceae</taxon>
        <taxon>Gordonia</taxon>
    </lineage>
</organism>
<keyword evidence="1" id="KW-1133">Transmembrane helix</keyword>
<gene>
    <name evidence="3" type="ORF">MP11Mi_12890</name>
</gene>
<sequence length="86" mass="9131">MAASTATPPRATSSSDSVNVIAIVALVLSGLGITSPFGIWLGYRSRNQIDRDGGIGREFSSAAIIVGWLWIICIVLGLIAFLWILI</sequence>
<evidence type="ECO:0000256" key="1">
    <source>
        <dbReference type="SAM" id="Phobius"/>
    </source>
</evidence>
<protein>
    <recommendedName>
        <fullName evidence="2">DUF4190 domain-containing protein</fullName>
    </recommendedName>
</protein>
<name>A0AA97GU05_9ACTN</name>
<evidence type="ECO:0000259" key="2">
    <source>
        <dbReference type="Pfam" id="PF13828"/>
    </source>
</evidence>
<dbReference type="RefSeq" id="WP_420041457.1">
    <property type="nucleotide sequence ID" value="NZ_CP128986.1"/>
</dbReference>
<keyword evidence="1" id="KW-0812">Transmembrane</keyword>
<accession>A0AA97GU05</accession>
<dbReference type="Pfam" id="PF13828">
    <property type="entry name" value="DUF4190"/>
    <property type="match status" value="1"/>
</dbReference>
<dbReference type="AlphaFoldDB" id="A0AA97GU05"/>
<feature type="transmembrane region" description="Helical" evidence="1">
    <location>
        <begin position="62"/>
        <end position="85"/>
    </location>
</feature>
<feature type="transmembrane region" description="Helical" evidence="1">
    <location>
        <begin position="20"/>
        <end position="41"/>
    </location>
</feature>
<feature type="domain" description="DUF4190" evidence="2">
    <location>
        <begin position="22"/>
        <end position="76"/>
    </location>
</feature>
<dbReference type="EMBL" id="CP128986">
    <property type="protein sequence ID" value="WOC12206.1"/>
    <property type="molecule type" value="Genomic_DNA"/>
</dbReference>
<dbReference type="InterPro" id="IPR025241">
    <property type="entry name" value="DUF4190"/>
</dbReference>
<proteinExistence type="predicted"/>
<reference evidence="3" key="1">
    <citation type="submission" date="2023-06" db="EMBL/GenBank/DDBJ databases">
        <title>Gordonia sp. nov. and Pseudochrobactrum sp. nov., two species isolated from the burying beetle Nicrophorus vespilloides.</title>
        <authorList>
            <person name="Poehlein A."/>
            <person name="Guzman J."/>
            <person name="Daniel R."/>
            <person name="Vilcinskas A."/>
        </authorList>
    </citation>
    <scope>NUCLEOTIDE SEQUENCE</scope>
    <source>
        <strain evidence="3">MP11Mi</strain>
    </source>
</reference>